<proteinExistence type="predicted"/>
<dbReference type="EMBL" id="CP045851">
    <property type="protein sequence ID" value="QGG96618.1"/>
    <property type="molecule type" value="Genomic_DNA"/>
</dbReference>
<dbReference type="RefSeq" id="WP_153760722.1">
    <property type="nucleotide sequence ID" value="NZ_CP045851.1"/>
</dbReference>
<dbReference type="Proteomes" id="UP000334019">
    <property type="component" value="Chromosome"/>
</dbReference>
<evidence type="ECO:0000313" key="2">
    <source>
        <dbReference type="Proteomes" id="UP000334019"/>
    </source>
</evidence>
<dbReference type="Pfam" id="PF06224">
    <property type="entry name" value="AlkZ-like"/>
    <property type="match status" value="1"/>
</dbReference>
<dbReference type="AlphaFoldDB" id="A0A5Q2RIC6"/>
<dbReference type="InterPro" id="IPR009351">
    <property type="entry name" value="AlkZ-like"/>
</dbReference>
<organism evidence="1 2">
    <name type="scientific">Actinomarinicola tropica</name>
    <dbReference type="NCBI Taxonomy" id="2789776"/>
    <lineage>
        <taxon>Bacteria</taxon>
        <taxon>Bacillati</taxon>
        <taxon>Actinomycetota</taxon>
        <taxon>Acidimicrobiia</taxon>
        <taxon>Acidimicrobiales</taxon>
        <taxon>Iamiaceae</taxon>
        <taxon>Actinomarinicola</taxon>
    </lineage>
</organism>
<accession>A0A5Q2RIC6</accession>
<dbReference type="PANTHER" id="PTHR30528:SF0">
    <property type="entry name" value="CYTOPLASMIC PROTEIN"/>
    <property type="match status" value="1"/>
</dbReference>
<protein>
    <submittedName>
        <fullName evidence="1">Winged helix-turn-helix domain-containing protein</fullName>
    </submittedName>
</protein>
<sequence>MTSAPTARRLRLDQARRLALAAQGFDRPRPTGTVHAGHLRRTLDRMGLVQLDSVNVVTRSHHLPFFSRLGAYDRARLDDLLWRSGENFEYIGHEAAVLPVDLHPAMRHRMAGPRRWRDESRIEARHPGLLDAVLAQVAARGPITAAELENAGERTGSWWGHAPGKWALAALHAAGRVAVADRRTNFVIAFDLPERVLPAEVLATPTPDVHEATVVLVRRAVRALGVGTVADVADYHRQLQAPVRAALAELVAAGEVEQVEVDGWRDPAFRDPARPIPRRIDARALLSPFDPVVWFRPRGERLFDFHYRIEIYTPAPKRRFGYYVLPFLLGDRLVGRVDVKADRAHGVLRVHAAHLEPGVDRGPVVEPLAAELADLGAWLGCPEVAVSPRGETERALGAAVAGSA</sequence>
<name>A0A5Q2RIC6_9ACTN</name>
<keyword evidence="2" id="KW-1185">Reference proteome</keyword>
<reference evidence="1 2" key="1">
    <citation type="submission" date="2019-11" db="EMBL/GenBank/DDBJ databases">
        <authorList>
            <person name="He Y."/>
        </authorList>
    </citation>
    <scope>NUCLEOTIDE SEQUENCE [LARGE SCALE GENOMIC DNA]</scope>
    <source>
        <strain evidence="1 2">SCSIO 58843</strain>
    </source>
</reference>
<dbReference type="KEGG" id="atq:GH723_16770"/>
<gene>
    <name evidence="1" type="ORF">GH723_16770</name>
</gene>
<dbReference type="PANTHER" id="PTHR30528">
    <property type="entry name" value="CYTOPLASMIC PROTEIN"/>
    <property type="match status" value="1"/>
</dbReference>
<evidence type="ECO:0000313" key="1">
    <source>
        <dbReference type="EMBL" id="QGG96618.1"/>
    </source>
</evidence>